<dbReference type="InterPro" id="IPR010375">
    <property type="entry name" value="CdAMP_rec"/>
</dbReference>
<dbReference type="EMBL" id="PXYT01000022">
    <property type="protein sequence ID" value="PSR28013.1"/>
    <property type="molecule type" value="Genomic_DNA"/>
</dbReference>
<comment type="caution">
    <text evidence="1">The sequence shown here is derived from an EMBL/GenBank/DDBJ whole genome shotgun (WGS) entry which is preliminary data.</text>
</comment>
<name>A0A2T2X0J8_9FIRM</name>
<dbReference type="Gene3D" id="3.30.70.120">
    <property type="match status" value="1"/>
</dbReference>
<dbReference type="InterPro" id="IPR015867">
    <property type="entry name" value="N-reg_PII/ATP_PRibTrfase_C"/>
</dbReference>
<organism evidence="1 2">
    <name type="scientific">Sulfobacillus benefaciens</name>
    <dbReference type="NCBI Taxonomy" id="453960"/>
    <lineage>
        <taxon>Bacteria</taxon>
        <taxon>Bacillati</taxon>
        <taxon>Bacillota</taxon>
        <taxon>Clostridia</taxon>
        <taxon>Eubacteriales</taxon>
        <taxon>Clostridiales Family XVII. Incertae Sedis</taxon>
        <taxon>Sulfobacillus</taxon>
    </lineage>
</organism>
<dbReference type="Pfam" id="PF06153">
    <property type="entry name" value="CdAMP_rec"/>
    <property type="match status" value="1"/>
</dbReference>
<dbReference type="AlphaFoldDB" id="A0A2T2X0J8"/>
<evidence type="ECO:0000313" key="2">
    <source>
        <dbReference type="Proteomes" id="UP000242699"/>
    </source>
</evidence>
<gene>
    <name evidence="1" type="ORF">C7B43_10675</name>
</gene>
<dbReference type="PANTHER" id="PTHR38456">
    <property type="entry name" value="CYCLIC DI-AMP RECEPTOR A"/>
    <property type="match status" value="1"/>
</dbReference>
<evidence type="ECO:0000313" key="1">
    <source>
        <dbReference type="EMBL" id="PSR28013.1"/>
    </source>
</evidence>
<reference evidence="1 2" key="1">
    <citation type="journal article" date="2014" name="BMC Genomics">
        <title>Comparison of environmental and isolate Sulfobacillus genomes reveals diverse carbon, sulfur, nitrogen, and hydrogen metabolisms.</title>
        <authorList>
            <person name="Justice N.B."/>
            <person name="Norman A."/>
            <person name="Brown C.T."/>
            <person name="Singh A."/>
            <person name="Thomas B.C."/>
            <person name="Banfield J.F."/>
        </authorList>
    </citation>
    <scope>NUCLEOTIDE SEQUENCE [LARGE SCALE GENOMIC DNA]</scope>
    <source>
        <strain evidence="1">AMDSBA1</strain>
    </source>
</reference>
<dbReference type="InterPro" id="IPR011322">
    <property type="entry name" value="N-reg_PII-like_a/b"/>
</dbReference>
<dbReference type="SUPFAM" id="SSF54913">
    <property type="entry name" value="GlnB-like"/>
    <property type="match status" value="1"/>
</dbReference>
<evidence type="ECO:0008006" key="3">
    <source>
        <dbReference type="Google" id="ProtNLM"/>
    </source>
</evidence>
<dbReference type="Proteomes" id="UP000242699">
    <property type="component" value="Unassembled WGS sequence"/>
</dbReference>
<proteinExistence type="predicted"/>
<dbReference type="PANTHER" id="PTHR38456:SF1">
    <property type="entry name" value="CYCLIC DI-AMP RECEPTOR A"/>
    <property type="match status" value="1"/>
</dbReference>
<protein>
    <recommendedName>
        <fullName evidence="3">Transcriptional regulator</fullName>
    </recommendedName>
</protein>
<accession>A0A2T2X0J8</accession>
<sequence>MVVNQLLIVIVQSRDAPRVSSALRQAQIAFTQFTSRGSFLNLGNTTFMIGTEDIKVPEILEIIQKHCRERESLVEGFPTLHPDLYAYPVSVRIGGAIVFSLPVEHYVRFS</sequence>